<proteinExistence type="predicted"/>
<dbReference type="Gene3D" id="1.10.10.10">
    <property type="entry name" value="Winged helix-like DNA-binding domain superfamily/Winged helix DNA-binding domain"/>
    <property type="match status" value="1"/>
</dbReference>
<dbReference type="Proteomes" id="UP000003577">
    <property type="component" value="Unassembled WGS sequence"/>
</dbReference>
<reference evidence="4 5" key="1">
    <citation type="submission" date="2007-03" db="EMBL/GenBank/DDBJ databases">
        <authorList>
            <person name="Fulton L."/>
            <person name="Clifton S."/>
            <person name="Fulton B."/>
            <person name="Xu J."/>
            <person name="Minx P."/>
            <person name="Pepin K.H."/>
            <person name="Johnson M."/>
            <person name="Thiruvilangam P."/>
            <person name="Bhonagiri V."/>
            <person name="Nash W.E."/>
            <person name="Mardis E.R."/>
            <person name="Wilson R.K."/>
        </authorList>
    </citation>
    <scope>NUCLEOTIDE SEQUENCE [LARGE SCALE GENOMIC DNA]</scope>
    <source>
        <strain evidence="4 5">ATCC 27756</strain>
    </source>
</reference>
<comment type="caution">
    <text evidence="4">The sequence shown here is derived from an EMBL/GenBank/DDBJ whole genome shotgun (WGS) entry which is preliminary data.</text>
</comment>
<sequence length="147" mass="17105">MYLKKFLKFIFNRAKSLHLKKLFFSHKAREQKGGEREMAKKSMTPSERREAILKVLCQRRQDKIDNLAFEFGVSVRTIKNDIEELSLAYPIETVRGRYGGGVKVADGYYVGRNYLKPKQQELLKKLQSTLQGDDLEVMNSILRDFAL</sequence>
<organism evidence="4 5">
    <name type="scientific">[Ruminococcus] torques ATCC 27756</name>
    <dbReference type="NCBI Taxonomy" id="411460"/>
    <lineage>
        <taxon>Bacteria</taxon>
        <taxon>Bacillati</taxon>
        <taxon>Bacillota</taxon>
        <taxon>Clostridia</taxon>
        <taxon>Lachnospirales</taxon>
        <taxon>Lachnospiraceae</taxon>
        <taxon>Mediterraneibacter</taxon>
    </lineage>
</organism>
<reference evidence="4 5" key="2">
    <citation type="submission" date="2007-04" db="EMBL/GenBank/DDBJ databases">
        <title>Draft genome sequence of Ruminococcus torques (ATCC 27756).</title>
        <authorList>
            <person name="Sudarsanam P."/>
            <person name="Ley R."/>
            <person name="Guruge J."/>
            <person name="Turnbaugh P.J."/>
            <person name="Mahowald M."/>
            <person name="Liep D."/>
            <person name="Gordon J."/>
        </authorList>
    </citation>
    <scope>NUCLEOTIDE SEQUENCE [LARGE SCALE GENOMIC DNA]</scope>
    <source>
        <strain evidence="4 5">ATCC 27756</strain>
    </source>
</reference>
<evidence type="ECO:0000256" key="2">
    <source>
        <dbReference type="ARBA" id="ARBA00023163"/>
    </source>
</evidence>
<gene>
    <name evidence="4" type="ORF">RUMTOR_00444</name>
</gene>
<protein>
    <submittedName>
        <fullName evidence="4">HTH domain protein</fullName>
    </submittedName>
</protein>
<dbReference type="EMBL" id="AAVP02000001">
    <property type="protein sequence ID" value="EDK25549.1"/>
    <property type="molecule type" value="Genomic_DNA"/>
</dbReference>
<keyword evidence="2" id="KW-0804">Transcription</keyword>
<dbReference type="InterPro" id="IPR001034">
    <property type="entry name" value="DeoR_HTH"/>
</dbReference>
<dbReference type="HOGENOM" id="CLU_148032_0_0_9"/>
<dbReference type="InterPro" id="IPR036388">
    <property type="entry name" value="WH-like_DNA-bd_sf"/>
</dbReference>
<dbReference type="InterPro" id="IPR036390">
    <property type="entry name" value="WH_DNA-bd_sf"/>
</dbReference>
<dbReference type="SUPFAM" id="SSF46785">
    <property type="entry name" value="Winged helix' DNA-binding domain"/>
    <property type="match status" value="1"/>
</dbReference>
<dbReference type="PROSITE" id="PS51000">
    <property type="entry name" value="HTH_DEOR_2"/>
    <property type="match status" value="1"/>
</dbReference>
<evidence type="ECO:0000259" key="3">
    <source>
        <dbReference type="PROSITE" id="PS51000"/>
    </source>
</evidence>
<dbReference type="GO" id="GO:0003700">
    <property type="term" value="F:DNA-binding transcription factor activity"/>
    <property type="evidence" value="ECO:0007669"/>
    <property type="project" value="InterPro"/>
</dbReference>
<evidence type="ECO:0000256" key="1">
    <source>
        <dbReference type="ARBA" id="ARBA00023015"/>
    </source>
</evidence>
<accession>A5KJP6</accession>
<feature type="domain" description="HTH deoR-type" evidence="3">
    <location>
        <begin position="45"/>
        <end position="103"/>
    </location>
</feature>
<name>A5KJP6_9FIRM</name>
<dbReference type="PaxDb" id="411460-RUMTOR_00444"/>
<keyword evidence="1" id="KW-0805">Transcription regulation</keyword>
<dbReference type="SMART" id="SM00420">
    <property type="entry name" value="HTH_DEOR"/>
    <property type="match status" value="1"/>
</dbReference>
<evidence type="ECO:0000313" key="5">
    <source>
        <dbReference type="Proteomes" id="UP000003577"/>
    </source>
</evidence>
<dbReference type="AlphaFoldDB" id="A5KJP6"/>
<dbReference type="InterPro" id="IPR013196">
    <property type="entry name" value="HTH_11"/>
</dbReference>
<dbReference type="Pfam" id="PF08279">
    <property type="entry name" value="HTH_11"/>
    <property type="match status" value="1"/>
</dbReference>
<evidence type="ECO:0000313" key="4">
    <source>
        <dbReference type="EMBL" id="EDK25549.1"/>
    </source>
</evidence>